<dbReference type="EMBL" id="CP001032">
    <property type="protein sequence ID" value="ACB73596.1"/>
    <property type="molecule type" value="Genomic_DNA"/>
</dbReference>
<dbReference type="AlphaFoldDB" id="B1ZQB6"/>
<dbReference type="SUPFAM" id="SSF53448">
    <property type="entry name" value="Nucleotide-diphospho-sugar transferases"/>
    <property type="match status" value="1"/>
</dbReference>
<dbReference type="HOGENOM" id="CLU_033536_7_5_0"/>
<feature type="domain" description="Glycosyltransferase 2-like" evidence="1">
    <location>
        <begin position="21"/>
        <end position="151"/>
    </location>
</feature>
<accession>B1ZQB6</accession>
<dbReference type="GO" id="GO:0016740">
    <property type="term" value="F:transferase activity"/>
    <property type="evidence" value="ECO:0007669"/>
    <property type="project" value="UniProtKB-KW"/>
</dbReference>
<reference evidence="2 3" key="1">
    <citation type="journal article" date="2011" name="J. Bacteriol.">
        <title>Genome sequence of the verrucomicrobium Opitutus terrae PB90-1, an abundant inhabitant of rice paddy soil ecosystems.</title>
        <authorList>
            <person name="van Passel M.W."/>
            <person name="Kant R."/>
            <person name="Palva A."/>
            <person name="Copeland A."/>
            <person name="Lucas S."/>
            <person name="Lapidus A."/>
            <person name="Glavina del Rio T."/>
            <person name="Pitluck S."/>
            <person name="Goltsman E."/>
            <person name="Clum A."/>
            <person name="Sun H."/>
            <person name="Schmutz J."/>
            <person name="Larimer F.W."/>
            <person name="Land M.L."/>
            <person name="Hauser L."/>
            <person name="Kyrpides N."/>
            <person name="Mikhailova N."/>
            <person name="Richardson P.P."/>
            <person name="Janssen P.H."/>
            <person name="de Vos W.M."/>
            <person name="Smidt H."/>
        </authorList>
    </citation>
    <scope>NUCLEOTIDE SEQUENCE [LARGE SCALE GENOMIC DNA]</scope>
    <source>
        <strain evidence="3">DSM 11246 / JCM 15787 / PB90-1</strain>
    </source>
</reference>
<evidence type="ECO:0000313" key="2">
    <source>
        <dbReference type="EMBL" id="ACB73596.1"/>
    </source>
</evidence>
<dbReference type="KEGG" id="ote:Oter_0306"/>
<dbReference type="CAZy" id="GT2">
    <property type="family name" value="Glycosyltransferase Family 2"/>
</dbReference>
<protein>
    <submittedName>
        <fullName evidence="2">Glycosyl transferase family 2</fullName>
    </submittedName>
</protein>
<dbReference type="InterPro" id="IPR050256">
    <property type="entry name" value="Glycosyltransferase_2"/>
</dbReference>
<name>B1ZQB6_OPITP</name>
<dbReference type="Pfam" id="PF00535">
    <property type="entry name" value="Glycos_transf_2"/>
    <property type="match status" value="1"/>
</dbReference>
<sequence>MTPLLRRSTAVNPDFLGRTAVLIPALNEAPCIADTVHYWQKWGAALVRVVDNGSTDATAARAREAGAEVRTEPRRGYGAAAWTGSRDLPATIEWILFSSADGSDRIEGAAAAFQTEIDSGAALVLGERVTRPDSRRRLTPMQRFGNALGCALIALGWGRRFRDLASLRVIRRDAFERLALRDRGFGWNVEMQVRALEHGLRIAEVPVHFHPRAAGESKISGNLAGVWRAGWGILTTVAKLRFARGGVETGRSSAACCTSRWRSTG</sequence>
<dbReference type="InterPro" id="IPR029044">
    <property type="entry name" value="Nucleotide-diphossugar_trans"/>
</dbReference>
<organism evidence="2 3">
    <name type="scientific">Opitutus terrae (strain DSM 11246 / JCM 15787 / PB90-1)</name>
    <dbReference type="NCBI Taxonomy" id="452637"/>
    <lineage>
        <taxon>Bacteria</taxon>
        <taxon>Pseudomonadati</taxon>
        <taxon>Verrucomicrobiota</taxon>
        <taxon>Opitutia</taxon>
        <taxon>Opitutales</taxon>
        <taxon>Opitutaceae</taxon>
        <taxon>Opitutus</taxon>
    </lineage>
</organism>
<gene>
    <name evidence="2" type="ordered locus">Oter_0306</name>
</gene>
<keyword evidence="3" id="KW-1185">Reference proteome</keyword>
<dbReference type="InterPro" id="IPR001173">
    <property type="entry name" value="Glyco_trans_2-like"/>
</dbReference>
<dbReference type="OrthoDB" id="9811222at2"/>
<dbReference type="eggNOG" id="COG1216">
    <property type="taxonomic scope" value="Bacteria"/>
</dbReference>
<dbReference type="Proteomes" id="UP000007013">
    <property type="component" value="Chromosome"/>
</dbReference>
<evidence type="ECO:0000313" key="3">
    <source>
        <dbReference type="Proteomes" id="UP000007013"/>
    </source>
</evidence>
<dbReference type="Gene3D" id="3.90.550.10">
    <property type="entry name" value="Spore Coat Polysaccharide Biosynthesis Protein SpsA, Chain A"/>
    <property type="match status" value="1"/>
</dbReference>
<dbReference type="STRING" id="452637.Oter_0306"/>
<evidence type="ECO:0000259" key="1">
    <source>
        <dbReference type="Pfam" id="PF00535"/>
    </source>
</evidence>
<dbReference type="PANTHER" id="PTHR48090:SF7">
    <property type="entry name" value="RFBJ PROTEIN"/>
    <property type="match status" value="1"/>
</dbReference>
<dbReference type="PANTHER" id="PTHR48090">
    <property type="entry name" value="UNDECAPRENYL-PHOSPHATE 4-DEOXY-4-FORMAMIDO-L-ARABINOSE TRANSFERASE-RELATED"/>
    <property type="match status" value="1"/>
</dbReference>
<keyword evidence="2" id="KW-0808">Transferase</keyword>
<proteinExistence type="predicted"/>